<dbReference type="RefSeq" id="WP_076754601.1">
    <property type="nucleotide sequence ID" value="NZ_CP023018.1"/>
</dbReference>
<dbReference type="Proteomes" id="UP000223759">
    <property type="component" value="Unassembled WGS sequence"/>
</dbReference>
<feature type="transmembrane region" description="Helical" evidence="6">
    <location>
        <begin position="330"/>
        <end position="351"/>
    </location>
</feature>
<accession>A0A1R3VNF9</accession>
<dbReference type="NCBIfam" id="TIGR00361">
    <property type="entry name" value="ComEC_Rec2"/>
    <property type="match status" value="1"/>
</dbReference>
<evidence type="ECO:0000256" key="5">
    <source>
        <dbReference type="ARBA" id="ARBA00023136"/>
    </source>
</evidence>
<feature type="transmembrane region" description="Helical" evidence="6">
    <location>
        <begin position="363"/>
        <end position="382"/>
    </location>
</feature>
<dbReference type="InterPro" id="IPR004477">
    <property type="entry name" value="ComEC_N"/>
</dbReference>
<dbReference type="STRING" id="233100.SAMN05216526_0485"/>
<protein>
    <submittedName>
        <fullName evidence="8">Competence protein ComEC</fullName>
    </submittedName>
</protein>
<proteinExistence type="predicted"/>
<keyword evidence="2" id="KW-1003">Cell membrane</keyword>
<dbReference type="GO" id="GO:0030420">
    <property type="term" value="P:establishment of competence for transformation"/>
    <property type="evidence" value="ECO:0007669"/>
    <property type="project" value="InterPro"/>
</dbReference>
<dbReference type="Gene3D" id="3.60.15.10">
    <property type="entry name" value="Ribonuclease Z/Hydroxyacylglutathione hydrolase-like"/>
    <property type="match status" value="1"/>
</dbReference>
<dbReference type="PANTHER" id="PTHR30619:SF1">
    <property type="entry name" value="RECOMBINATION PROTEIN 2"/>
    <property type="match status" value="1"/>
</dbReference>
<feature type="transmembrane region" description="Helical" evidence="6">
    <location>
        <begin position="464"/>
        <end position="487"/>
    </location>
</feature>
<dbReference type="CDD" id="cd07731">
    <property type="entry name" value="ComA-like_MBL-fold"/>
    <property type="match status" value="1"/>
</dbReference>
<evidence type="ECO:0000256" key="3">
    <source>
        <dbReference type="ARBA" id="ARBA00022692"/>
    </source>
</evidence>
<keyword evidence="4 6" id="KW-1133">Transmembrane helix</keyword>
<dbReference type="NCBIfam" id="TIGR00360">
    <property type="entry name" value="ComEC_N-term"/>
    <property type="match status" value="1"/>
</dbReference>
<keyword evidence="5 6" id="KW-0472">Membrane</keyword>
<keyword evidence="9" id="KW-1185">Reference proteome</keyword>
<dbReference type="PANTHER" id="PTHR30619">
    <property type="entry name" value="DNA INTERNALIZATION/COMPETENCE PROTEIN COMEC/REC2"/>
    <property type="match status" value="1"/>
</dbReference>
<dbReference type="InterPro" id="IPR001279">
    <property type="entry name" value="Metallo-B-lactamas"/>
</dbReference>
<feature type="transmembrane region" description="Helical" evidence="6">
    <location>
        <begin position="265"/>
        <end position="286"/>
    </location>
</feature>
<feature type="transmembrane region" description="Helical" evidence="6">
    <location>
        <begin position="230"/>
        <end position="253"/>
    </location>
</feature>
<dbReference type="InterPro" id="IPR004797">
    <property type="entry name" value="Competence_ComEC/Rec2"/>
</dbReference>
<keyword evidence="3 6" id="KW-0812">Transmembrane</keyword>
<dbReference type="SMART" id="SM00849">
    <property type="entry name" value="Lactamase_B"/>
    <property type="match status" value="1"/>
</dbReference>
<organism evidence="8 9">
    <name type="scientific">Ectothiorhodosinus mongolicus</name>
    <dbReference type="NCBI Taxonomy" id="233100"/>
    <lineage>
        <taxon>Bacteria</taxon>
        <taxon>Pseudomonadati</taxon>
        <taxon>Pseudomonadota</taxon>
        <taxon>Gammaproteobacteria</taxon>
        <taxon>Chromatiales</taxon>
        <taxon>Ectothiorhodospiraceae</taxon>
        <taxon>Ectothiorhodosinus</taxon>
    </lineage>
</organism>
<evidence type="ECO:0000256" key="4">
    <source>
        <dbReference type="ARBA" id="ARBA00022989"/>
    </source>
</evidence>
<dbReference type="Pfam" id="PF03772">
    <property type="entry name" value="Competence"/>
    <property type="match status" value="1"/>
</dbReference>
<feature type="domain" description="Metallo-beta-lactamase" evidence="7">
    <location>
        <begin position="511"/>
        <end position="697"/>
    </location>
</feature>
<dbReference type="OrthoDB" id="9761531at2"/>
<dbReference type="EMBL" id="FTPK01000001">
    <property type="protein sequence ID" value="SIT66120.1"/>
    <property type="molecule type" value="Genomic_DNA"/>
</dbReference>
<feature type="transmembrane region" description="Helical" evidence="6">
    <location>
        <begin position="424"/>
        <end position="444"/>
    </location>
</feature>
<dbReference type="InterPro" id="IPR025405">
    <property type="entry name" value="DUF4131"/>
</dbReference>
<sequence>MHWVALCFLFGILIFQSLGDRPSVFFLAAAFLLPSLLTGSTLARLTAIIIAGFLWALFHAYLVSGAVLPPEQSGTELRLSGTIDNLPERAGQSLRFSFALDDGPVKRVRVSWHQPSVDLMPGDRWELNLRLRSPNGLRNPGGFDYERWLFLRGYAATASVRDPQTARYLGQSTQPLRALDRQRAKISKAIEQRLPEGAHTGVLRALAIGDRGGITRTQWDALLHTGTNHLMAISGLHVGLVAGLVFALIRYIWQWIPPLVLRLPAQRAAVMGAWCAACAYAALAGFSIPTQRALAMLSVALGALWLQRAVRPTRTIGLALFLVLLIDPRAPLDAGFWLSFAAVIVIIYSLAGRLSLPPKWVSIWRVQWVAGVGLLPITWVMFQHGSIISPLANLIAVPWVSFLVVPLTLMGAALLPIAPDIAGFLWWLAHGLTAILWPVLQWFADLPGAYWQMGPPLWTLWPALLGLIWWMAPAGLPGRWLGLILLIPLFTAGQSRLEEGSFHLRLLDVGQGLAAVVRTRHHLLVYDTGAQLSPRFNMGDAAVLPYLRQSRAPSIDVLMISHGDNDHIGGAAAIIRQWPIHTVLSRNPERFTLSAKDWCEKGQQWFWDGVHFQVLHPPPFWGDDNRSSCVLHVQGQGGSLLLAGDVEDLGEVVLLRHARDQLSADVLLLPHHGARGTLRPSFLEAVSPQVALVSRGFENSHRHPHPEIRQRLRSAHIPLLDTAAMGAIEIEFDAEQGVLIQGGFRHQSRRQWTRTSPIDWRAP</sequence>
<feature type="transmembrane region" description="Helical" evidence="6">
    <location>
        <begin position="43"/>
        <end position="68"/>
    </location>
</feature>
<name>A0A1R3VNF9_9GAMM</name>
<evidence type="ECO:0000256" key="6">
    <source>
        <dbReference type="SAM" id="Phobius"/>
    </source>
</evidence>
<gene>
    <name evidence="8" type="ORF">SAMN05216526_0485</name>
</gene>
<comment type="subcellular location">
    <subcellularLocation>
        <location evidence="1">Cell membrane</location>
        <topology evidence="1">Multi-pass membrane protein</topology>
    </subcellularLocation>
</comment>
<evidence type="ECO:0000256" key="1">
    <source>
        <dbReference type="ARBA" id="ARBA00004651"/>
    </source>
</evidence>
<evidence type="ECO:0000313" key="8">
    <source>
        <dbReference type="EMBL" id="SIT66120.1"/>
    </source>
</evidence>
<feature type="transmembrane region" description="Helical" evidence="6">
    <location>
        <begin position="394"/>
        <end position="417"/>
    </location>
</feature>
<dbReference type="GO" id="GO:0005886">
    <property type="term" value="C:plasma membrane"/>
    <property type="evidence" value="ECO:0007669"/>
    <property type="project" value="UniProtKB-SubCell"/>
</dbReference>
<dbReference type="SUPFAM" id="SSF56281">
    <property type="entry name" value="Metallo-hydrolase/oxidoreductase"/>
    <property type="match status" value="1"/>
</dbReference>
<evidence type="ECO:0000256" key="2">
    <source>
        <dbReference type="ARBA" id="ARBA00022475"/>
    </source>
</evidence>
<dbReference type="InterPro" id="IPR036866">
    <property type="entry name" value="RibonucZ/Hydroxyglut_hydro"/>
</dbReference>
<dbReference type="InterPro" id="IPR035681">
    <property type="entry name" value="ComA-like_MBL"/>
</dbReference>
<dbReference type="Pfam" id="PF13567">
    <property type="entry name" value="DUF4131"/>
    <property type="match status" value="1"/>
</dbReference>
<dbReference type="AlphaFoldDB" id="A0A1R3VNF9"/>
<evidence type="ECO:0000259" key="7">
    <source>
        <dbReference type="SMART" id="SM00849"/>
    </source>
</evidence>
<evidence type="ECO:0000313" key="9">
    <source>
        <dbReference type="Proteomes" id="UP000223759"/>
    </source>
</evidence>
<dbReference type="InterPro" id="IPR052159">
    <property type="entry name" value="Competence_DNA_uptake"/>
</dbReference>
<dbReference type="Pfam" id="PF00753">
    <property type="entry name" value="Lactamase_B"/>
    <property type="match status" value="1"/>
</dbReference>
<reference evidence="8 9" key="1">
    <citation type="submission" date="2017-01" db="EMBL/GenBank/DDBJ databases">
        <authorList>
            <person name="Mah S.A."/>
            <person name="Swanson W.J."/>
            <person name="Moy G.W."/>
            <person name="Vacquier V.D."/>
        </authorList>
    </citation>
    <scope>NUCLEOTIDE SEQUENCE [LARGE SCALE GENOMIC DNA]</scope>
    <source>
        <strain evidence="8 9">M9</strain>
    </source>
</reference>